<gene>
    <name evidence="2" type="ORF">SFLOR_v1c02280</name>
</gene>
<dbReference type="Proteomes" id="UP000231823">
    <property type="component" value="Chromosome"/>
</dbReference>
<feature type="transmembrane region" description="Helical" evidence="1">
    <location>
        <begin position="40"/>
        <end position="65"/>
    </location>
</feature>
<keyword evidence="3" id="KW-1185">Reference proteome</keyword>
<name>A0A2K8SCV5_9MOLU</name>
<evidence type="ECO:0000313" key="3">
    <source>
        <dbReference type="Proteomes" id="UP000231823"/>
    </source>
</evidence>
<keyword evidence="1" id="KW-0812">Transmembrane</keyword>
<organism evidence="2 3">
    <name type="scientific">Spiroplasma floricola 23-6</name>
    <dbReference type="NCBI Taxonomy" id="1336749"/>
    <lineage>
        <taxon>Bacteria</taxon>
        <taxon>Bacillati</taxon>
        <taxon>Mycoplasmatota</taxon>
        <taxon>Mollicutes</taxon>
        <taxon>Entomoplasmatales</taxon>
        <taxon>Spiroplasmataceae</taxon>
        <taxon>Spiroplasma</taxon>
    </lineage>
</organism>
<evidence type="ECO:0000313" key="2">
    <source>
        <dbReference type="EMBL" id="AUB31289.1"/>
    </source>
</evidence>
<sequence>MFNQILFYFSMGINFLADSTEAGISGEPIKEWVLGKVTPILGIFSFAVVICVVFWIAGFWISYAVADEDAKQEKMEKWKKSLKGIVITLIVCTSLGTLMTAIGSVFGVSINL</sequence>
<reference evidence="2 3" key="1">
    <citation type="submission" date="2017-12" db="EMBL/GenBank/DDBJ databases">
        <title>Complete genome sequence of Spiroplasma floricola 23-6 (ATCC 29989).</title>
        <authorList>
            <person name="Tsai Y.-M."/>
            <person name="Wu P.-S."/>
            <person name="Lo W.-S."/>
            <person name="Kuo C.-H."/>
        </authorList>
    </citation>
    <scope>NUCLEOTIDE SEQUENCE [LARGE SCALE GENOMIC DNA]</scope>
    <source>
        <strain evidence="2 3">23-6</strain>
    </source>
</reference>
<keyword evidence="1" id="KW-0472">Membrane</keyword>
<protein>
    <submittedName>
        <fullName evidence="2">Uncharacterized protein</fullName>
    </submittedName>
</protein>
<feature type="transmembrane region" description="Helical" evidence="1">
    <location>
        <begin position="85"/>
        <end position="110"/>
    </location>
</feature>
<keyword evidence="1" id="KW-1133">Transmembrane helix</keyword>
<dbReference type="RefSeq" id="WP_100916278.1">
    <property type="nucleotide sequence ID" value="NZ_CP025057.1"/>
</dbReference>
<dbReference type="AlphaFoldDB" id="A0A2K8SCV5"/>
<accession>A0A2K8SCV5</accession>
<evidence type="ECO:0000256" key="1">
    <source>
        <dbReference type="SAM" id="Phobius"/>
    </source>
</evidence>
<proteinExistence type="predicted"/>
<dbReference type="EMBL" id="CP025057">
    <property type="protein sequence ID" value="AUB31289.1"/>
    <property type="molecule type" value="Genomic_DNA"/>
</dbReference>
<dbReference type="KEGG" id="sfz:SFLOR_v1c02280"/>